<evidence type="ECO:0000259" key="6">
    <source>
        <dbReference type="Pfam" id="PF06271"/>
    </source>
</evidence>
<reference evidence="7 8" key="1">
    <citation type="submission" date="2016-11" db="EMBL/GenBank/DDBJ databases">
        <authorList>
            <person name="Varghese N."/>
            <person name="Submissions S."/>
        </authorList>
    </citation>
    <scope>NUCLEOTIDE SEQUENCE [LARGE SCALE GENOMIC DNA]</scope>
    <source>
        <strain evidence="7 8">DSM 29620</strain>
    </source>
</reference>
<evidence type="ECO:0000256" key="1">
    <source>
        <dbReference type="ARBA" id="ARBA00004141"/>
    </source>
</evidence>
<keyword evidence="8" id="KW-1185">Reference proteome</keyword>
<dbReference type="Pfam" id="PF06271">
    <property type="entry name" value="RDD"/>
    <property type="match status" value="1"/>
</dbReference>
<organism evidence="7 8">
    <name type="scientific">Lutimaribacter pacificus</name>
    <dbReference type="NCBI Taxonomy" id="391948"/>
    <lineage>
        <taxon>Bacteria</taxon>
        <taxon>Pseudomonadati</taxon>
        <taxon>Pseudomonadota</taxon>
        <taxon>Alphaproteobacteria</taxon>
        <taxon>Rhodobacterales</taxon>
        <taxon>Roseobacteraceae</taxon>
        <taxon>Lutimaribacter</taxon>
    </lineage>
</organism>
<dbReference type="InterPro" id="IPR010432">
    <property type="entry name" value="RDD"/>
</dbReference>
<evidence type="ECO:0000256" key="3">
    <source>
        <dbReference type="ARBA" id="ARBA00022989"/>
    </source>
</evidence>
<feature type="transmembrane region" description="Helical" evidence="5">
    <location>
        <begin position="24"/>
        <end position="42"/>
    </location>
</feature>
<comment type="subcellular location">
    <subcellularLocation>
        <location evidence="1">Membrane</location>
        <topology evidence="1">Multi-pass membrane protein</topology>
    </subcellularLocation>
</comment>
<dbReference type="RefSeq" id="WP_149789181.1">
    <property type="nucleotide sequence ID" value="NZ_FNIO01000008.1"/>
</dbReference>
<proteinExistence type="predicted"/>
<evidence type="ECO:0000256" key="2">
    <source>
        <dbReference type="ARBA" id="ARBA00022692"/>
    </source>
</evidence>
<evidence type="ECO:0000313" key="8">
    <source>
        <dbReference type="Proteomes" id="UP000324252"/>
    </source>
</evidence>
<gene>
    <name evidence="7" type="ORF">SAMN05444142_103143</name>
</gene>
<name>A0A1H0LII7_9RHOB</name>
<keyword evidence="2 5" id="KW-0812">Transmembrane</keyword>
<dbReference type="GO" id="GO:0016020">
    <property type="term" value="C:membrane"/>
    <property type="evidence" value="ECO:0007669"/>
    <property type="project" value="UniProtKB-SubCell"/>
</dbReference>
<evidence type="ECO:0000256" key="5">
    <source>
        <dbReference type="SAM" id="Phobius"/>
    </source>
</evidence>
<feature type="transmembrane region" description="Helical" evidence="5">
    <location>
        <begin position="49"/>
        <end position="70"/>
    </location>
</feature>
<accession>A0A1H0LII7</accession>
<feature type="domain" description="RDD" evidence="6">
    <location>
        <begin position="20"/>
        <end position="136"/>
    </location>
</feature>
<keyword evidence="3 5" id="KW-1133">Transmembrane helix</keyword>
<feature type="transmembrane region" description="Helical" evidence="5">
    <location>
        <begin position="98"/>
        <end position="124"/>
    </location>
</feature>
<protein>
    <submittedName>
        <fullName evidence="7">Uncharacterized membrane protein YckC, RDD family</fullName>
    </submittedName>
</protein>
<dbReference type="AlphaFoldDB" id="A0A1H0LII7"/>
<sequence length="147" mass="16284">MTFSALPDPHLQPEFYADVPTKRLLAFVVDTLVIVAMCLLVLPFTAFTGVFFFPFLMLVVGFAYRVATIANRSATWGMRLMAIEFRTHEGRTFDLGTAFLHTLGFTVSMGVFVAQAISIVLMLTSERGQGLTDMVLGSVALNRQARR</sequence>
<evidence type="ECO:0000256" key="4">
    <source>
        <dbReference type="ARBA" id="ARBA00023136"/>
    </source>
</evidence>
<dbReference type="EMBL" id="FQZZ01000003">
    <property type="protein sequence ID" value="SHK06717.1"/>
    <property type="molecule type" value="Genomic_DNA"/>
</dbReference>
<dbReference type="Proteomes" id="UP000324252">
    <property type="component" value="Unassembled WGS sequence"/>
</dbReference>
<evidence type="ECO:0000313" key="7">
    <source>
        <dbReference type="EMBL" id="SHK06717.1"/>
    </source>
</evidence>
<dbReference type="OrthoDB" id="7270324at2"/>
<keyword evidence="4 5" id="KW-0472">Membrane</keyword>